<sequence>MSVPKRNLLVQAGDRLSEAIARTFAHPVMHIVVILFCSAWFLVGLPTDLLTAALSILAITLTQMVLNGQYDREAEARRRDVAMHAKLDELIHATKRARDSMAGIEEELDETEIRELREEAKELIEQAAIRTSDIADGEKAKRAIDRVGDGRTG</sequence>
<keyword evidence="2" id="KW-0472">Membrane</keyword>
<dbReference type="Proteomes" id="UP000831921">
    <property type="component" value="Chromosome"/>
</dbReference>
<dbReference type="RefSeq" id="WP_249454535.1">
    <property type="nucleotide sequence ID" value="NZ_CP097253.1"/>
</dbReference>
<reference evidence="3 4" key="1">
    <citation type="submission" date="2022-05" db="EMBL/GenBank/DDBJ databases">
        <title>S8-45 Sphingomonas ultraviolaceadurans.</title>
        <authorList>
            <person name="Liu Y."/>
        </authorList>
    </citation>
    <scope>NUCLEOTIDE SEQUENCE [LARGE SCALE GENOMIC DNA]</scope>
    <source>
        <strain evidence="3 4">S8-45</strain>
    </source>
</reference>
<protein>
    <recommendedName>
        <fullName evidence="5">Low affinity iron permease family protein</fullName>
    </recommendedName>
</protein>
<evidence type="ECO:0000256" key="1">
    <source>
        <dbReference type="SAM" id="Coils"/>
    </source>
</evidence>
<dbReference type="InterPro" id="IPR007251">
    <property type="entry name" value="Iron_permease_Fet4"/>
</dbReference>
<dbReference type="Pfam" id="PF04120">
    <property type="entry name" value="Iron_permease"/>
    <property type="match status" value="1"/>
</dbReference>
<evidence type="ECO:0000313" key="3">
    <source>
        <dbReference type="EMBL" id="UUR07046.1"/>
    </source>
</evidence>
<keyword evidence="2" id="KW-0812">Transmembrane</keyword>
<evidence type="ECO:0008006" key="5">
    <source>
        <dbReference type="Google" id="ProtNLM"/>
    </source>
</evidence>
<keyword evidence="1" id="KW-0175">Coiled coil</keyword>
<feature type="transmembrane region" description="Helical" evidence="2">
    <location>
        <begin position="24"/>
        <end position="43"/>
    </location>
</feature>
<gene>
    <name evidence="3" type="ORF">M1K48_08785</name>
</gene>
<accession>A0ABY5MTF3</accession>
<keyword evidence="2" id="KW-1133">Transmembrane helix</keyword>
<proteinExistence type="predicted"/>
<dbReference type="EMBL" id="CP097253">
    <property type="protein sequence ID" value="UUR07046.1"/>
    <property type="molecule type" value="Genomic_DNA"/>
</dbReference>
<feature type="coiled-coil region" evidence="1">
    <location>
        <begin position="94"/>
        <end position="133"/>
    </location>
</feature>
<evidence type="ECO:0000256" key="2">
    <source>
        <dbReference type="SAM" id="Phobius"/>
    </source>
</evidence>
<keyword evidence="4" id="KW-1185">Reference proteome</keyword>
<name>A0ABY5MTF3_9SPHN</name>
<organism evidence="3 4">
    <name type="scientific">Sphingomonas glaciei</name>
    <dbReference type="NCBI Taxonomy" id="2938948"/>
    <lineage>
        <taxon>Bacteria</taxon>
        <taxon>Pseudomonadati</taxon>
        <taxon>Pseudomonadota</taxon>
        <taxon>Alphaproteobacteria</taxon>
        <taxon>Sphingomonadales</taxon>
        <taxon>Sphingomonadaceae</taxon>
        <taxon>Sphingomonas</taxon>
    </lineage>
</organism>
<evidence type="ECO:0000313" key="4">
    <source>
        <dbReference type="Proteomes" id="UP000831921"/>
    </source>
</evidence>
<feature type="transmembrane region" description="Helical" evidence="2">
    <location>
        <begin position="49"/>
        <end position="70"/>
    </location>
</feature>